<gene>
    <name evidence="1" type="ORF">DSO57_1036993</name>
</gene>
<proteinExistence type="predicted"/>
<sequence length="234" mass="27510">MSLPTHWTAYEEGHVVPTRYIIFNDVLIPSKQFNYLIIRRTLNQLGPQEAPRYLLFSSNIINQQSLAHLHIFAKRMPLSESKTHKPNSQKMTSSQDFRQAKFCSEPQELPQPKPTQNKNWGLFKGEFIEKFCIKNTDIVITQELKRLKMTGTIDKYIAAYQDNHNRIPSHKSFCDSFTFYFMKHLITNLQEIFQGVKHAAQKSRHPPSNFEMQEDHKNHKESVFQQADPSHFKF</sequence>
<evidence type="ECO:0000313" key="2">
    <source>
        <dbReference type="Proteomes" id="UP001165960"/>
    </source>
</evidence>
<keyword evidence="2" id="KW-1185">Reference proteome</keyword>
<organism evidence="1 2">
    <name type="scientific">Entomophthora muscae</name>
    <dbReference type="NCBI Taxonomy" id="34485"/>
    <lineage>
        <taxon>Eukaryota</taxon>
        <taxon>Fungi</taxon>
        <taxon>Fungi incertae sedis</taxon>
        <taxon>Zoopagomycota</taxon>
        <taxon>Entomophthoromycotina</taxon>
        <taxon>Entomophthoromycetes</taxon>
        <taxon>Entomophthorales</taxon>
        <taxon>Entomophthoraceae</taxon>
        <taxon>Entomophthora</taxon>
    </lineage>
</organism>
<dbReference type="Proteomes" id="UP001165960">
    <property type="component" value="Unassembled WGS sequence"/>
</dbReference>
<evidence type="ECO:0000313" key="1">
    <source>
        <dbReference type="EMBL" id="KAJ9056057.1"/>
    </source>
</evidence>
<dbReference type="EMBL" id="QTSX02006057">
    <property type="protein sequence ID" value="KAJ9056057.1"/>
    <property type="molecule type" value="Genomic_DNA"/>
</dbReference>
<reference evidence="1" key="1">
    <citation type="submission" date="2022-04" db="EMBL/GenBank/DDBJ databases">
        <title>Genome of the entomopathogenic fungus Entomophthora muscae.</title>
        <authorList>
            <person name="Elya C."/>
            <person name="Lovett B.R."/>
            <person name="Lee E."/>
            <person name="Macias A.M."/>
            <person name="Hajek A.E."/>
            <person name="De Bivort B.L."/>
            <person name="Kasson M.T."/>
            <person name="De Fine Licht H.H."/>
            <person name="Stajich J.E."/>
        </authorList>
    </citation>
    <scope>NUCLEOTIDE SEQUENCE</scope>
    <source>
        <strain evidence="1">Berkeley</strain>
    </source>
</reference>
<name>A0ACC2S1B8_9FUNG</name>
<accession>A0ACC2S1B8</accession>
<comment type="caution">
    <text evidence="1">The sequence shown here is derived from an EMBL/GenBank/DDBJ whole genome shotgun (WGS) entry which is preliminary data.</text>
</comment>
<protein>
    <submittedName>
        <fullName evidence="1">Uncharacterized protein</fullName>
    </submittedName>
</protein>